<dbReference type="InterPro" id="IPR005043">
    <property type="entry name" value="XPO2_C"/>
</dbReference>
<protein>
    <submittedName>
        <fullName evidence="2">Exportin-2</fullName>
    </submittedName>
</protein>
<reference evidence="2" key="1">
    <citation type="submission" date="2020-06" db="EMBL/GenBank/DDBJ databases">
        <authorList>
            <person name="Li T."/>
            <person name="Hu X."/>
            <person name="Zhang T."/>
            <person name="Song X."/>
            <person name="Zhang H."/>
            <person name="Dai N."/>
            <person name="Sheng W."/>
            <person name="Hou X."/>
            <person name="Wei L."/>
        </authorList>
    </citation>
    <scope>NUCLEOTIDE SEQUENCE</scope>
    <source>
        <strain evidence="2">KEN1</strain>
        <tissue evidence="2">Leaf</tissue>
    </source>
</reference>
<gene>
    <name evidence="2" type="ORF">Slati_3814200</name>
</gene>
<feature type="domain" description="Exportin-2 C-terminal" evidence="1">
    <location>
        <begin position="2"/>
        <end position="55"/>
    </location>
</feature>
<dbReference type="Pfam" id="PF03378">
    <property type="entry name" value="CAS_CSE1"/>
    <property type="match status" value="1"/>
</dbReference>
<dbReference type="GO" id="GO:0031267">
    <property type="term" value="F:small GTPase binding"/>
    <property type="evidence" value="ECO:0007669"/>
    <property type="project" value="InterPro"/>
</dbReference>
<sequence>MSQFLVKHGPEKLATTMNSVQPDVFPTILEQFWIPNLKLITRSTELKLTSVASTRPEDRVEEDPEVADFGETIGYSGTFLHLYNAGRKEEEPVRDISDPRQYLVASLFVDCFDAFNILFFICELNRYEDSLRSYWRAQVVDLDFFGRSRDRSFVGIIKHGMTKIPT</sequence>
<comment type="caution">
    <text evidence="2">The sequence shown here is derived from an EMBL/GenBank/DDBJ whole genome shotgun (WGS) entry which is preliminary data.</text>
</comment>
<proteinExistence type="predicted"/>
<evidence type="ECO:0000313" key="2">
    <source>
        <dbReference type="EMBL" id="KAL0412245.1"/>
    </source>
</evidence>
<dbReference type="Gene3D" id="1.25.10.10">
    <property type="entry name" value="Leucine-rich Repeat Variant"/>
    <property type="match status" value="1"/>
</dbReference>
<name>A0AAW2U7D4_9LAMI</name>
<dbReference type="AlphaFoldDB" id="A0AAW2U7D4"/>
<accession>A0AAW2U7D4</accession>
<evidence type="ECO:0000259" key="1">
    <source>
        <dbReference type="Pfam" id="PF03378"/>
    </source>
</evidence>
<dbReference type="EMBL" id="JACGWN010000013">
    <property type="protein sequence ID" value="KAL0412245.1"/>
    <property type="molecule type" value="Genomic_DNA"/>
</dbReference>
<organism evidence="2">
    <name type="scientific">Sesamum latifolium</name>
    <dbReference type="NCBI Taxonomy" id="2727402"/>
    <lineage>
        <taxon>Eukaryota</taxon>
        <taxon>Viridiplantae</taxon>
        <taxon>Streptophyta</taxon>
        <taxon>Embryophyta</taxon>
        <taxon>Tracheophyta</taxon>
        <taxon>Spermatophyta</taxon>
        <taxon>Magnoliopsida</taxon>
        <taxon>eudicotyledons</taxon>
        <taxon>Gunneridae</taxon>
        <taxon>Pentapetalae</taxon>
        <taxon>asterids</taxon>
        <taxon>lamiids</taxon>
        <taxon>Lamiales</taxon>
        <taxon>Pedaliaceae</taxon>
        <taxon>Sesamum</taxon>
    </lineage>
</organism>
<dbReference type="InterPro" id="IPR011989">
    <property type="entry name" value="ARM-like"/>
</dbReference>
<reference evidence="2" key="2">
    <citation type="journal article" date="2024" name="Plant">
        <title>Genomic evolution and insights into agronomic trait innovations of Sesamum species.</title>
        <authorList>
            <person name="Miao H."/>
            <person name="Wang L."/>
            <person name="Qu L."/>
            <person name="Liu H."/>
            <person name="Sun Y."/>
            <person name="Le M."/>
            <person name="Wang Q."/>
            <person name="Wei S."/>
            <person name="Zheng Y."/>
            <person name="Lin W."/>
            <person name="Duan Y."/>
            <person name="Cao H."/>
            <person name="Xiong S."/>
            <person name="Wang X."/>
            <person name="Wei L."/>
            <person name="Li C."/>
            <person name="Ma Q."/>
            <person name="Ju M."/>
            <person name="Zhao R."/>
            <person name="Li G."/>
            <person name="Mu C."/>
            <person name="Tian Q."/>
            <person name="Mei H."/>
            <person name="Zhang T."/>
            <person name="Gao T."/>
            <person name="Zhang H."/>
        </authorList>
    </citation>
    <scope>NUCLEOTIDE SEQUENCE</scope>
    <source>
        <strain evidence="2">KEN1</strain>
    </source>
</reference>